<organism evidence="1 2">
    <name type="scientific">Streptococcus anginosus</name>
    <dbReference type="NCBI Taxonomy" id="1328"/>
    <lineage>
        <taxon>Bacteria</taxon>
        <taxon>Bacillati</taxon>
        <taxon>Bacillota</taxon>
        <taxon>Bacilli</taxon>
        <taxon>Lactobacillales</taxon>
        <taxon>Streptococcaceae</taxon>
        <taxon>Streptococcus</taxon>
        <taxon>Streptococcus anginosus group</taxon>
    </lineage>
</organism>
<comment type="caution">
    <text evidence="1">The sequence shown here is derived from an EMBL/GenBank/DDBJ whole genome shotgun (WGS) entry which is preliminary data.</text>
</comment>
<sequence>MECKEFNISINQYIKKLVNYIQDRLSSPNWDDCIEIKFINKRGNKVVHSVDVNIQDRKFKHYENSNYVIKIAEKSYPKSDTKIFVKKYSYEIKNLENTRDFVRFDYKPYPNFPHFHINADENLWGNHLTYPDKTNINLENLDCFIALEIFNSFVAHPTEHILDKENNQRYLEKIKS</sequence>
<dbReference type="RefSeq" id="WP_106383809.1">
    <property type="nucleotide sequence ID" value="NZ_PVSZ01000002.1"/>
</dbReference>
<name>A0A2T0G9G6_STRAP</name>
<dbReference type="AlphaFoldDB" id="A0A2T0G9G6"/>
<evidence type="ECO:0000313" key="1">
    <source>
        <dbReference type="EMBL" id="PRT72681.1"/>
    </source>
</evidence>
<reference evidence="1 2" key="1">
    <citation type="journal article" date="1993" name="J. Dent. Res.">
        <title>The isolation and characterization of milleri group streptococci from dental periapical abscesses.</title>
        <authorList>
            <person name="Fisher L.E."/>
            <person name="Russell R.R."/>
        </authorList>
    </citation>
    <scope>NUCLEOTIDE SEQUENCE [LARGE SCALE GENOMIC DNA]</scope>
    <source>
        <strain evidence="1 2">OUP21</strain>
    </source>
</reference>
<dbReference type="EMBL" id="PVSZ01000002">
    <property type="protein sequence ID" value="PRT72681.1"/>
    <property type="molecule type" value="Genomic_DNA"/>
</dbReference>
<protein>
    <recommendedName>
        <fullName evidence="3">DUF2290 domain-containing protein</fullName>
    </recommendedName>
</protein>
<accession>A0A2T0G9G6</accession>
<gene>
    <name evidence="1" type="ORF">C6A27_01140</name>
</gene>
<evidence type="ECO:0000313" key="2">
    <source>
        <dbReference type="Proteomes" id="UP000238573"/>
    </source>
</evidence>
<proteinExistence type="predicted"/>
<evidence type="ECO:0008006" key="3">
    <source>
        <dbReference type="Google" id="ProtNLM"/>
    </source>
</evidence>
<dbReference type="Proteomes" id="UP000238573">
    <property type="component" value="Unassembled WGS sequence"/>
</dbReference>